<accession>A0A1X0R2R2</accession>
<proteinExistence type="predicted"/>
<dbReference type="AlphaFoldDB" id="A0A1X0R2R2"/>
<dbReference type="EMBL" id="KV921926">
    <property type="protein sequence ID" value="ORE06309.1"/>
    <property type="molecule type" value="Genomic_DNA"/>
</dbReference>
<dbReference type="VEuPathDB" id="FungiDB:BCV72DRAFT_329154"/>
<organism evidence="1">
    <name type="scientific">Rhizopus microsporus var. microsporus</name>
    <dbReference type="NCBI Taxonomy" id="86635"/>
    <lineage>
        <taxon>Eukaryota</taxon>
        <taxon>Fungi</taxon>
        <taxon>Fungi incertae sedis</taxon>
        <taxon>Mucoromycota</taxon>
        <taxon>Mucoromycotina</taxon>
        <taxon>Mucoromycetes</taxon>
        <taxon>Mucorales</taxon>
        <taxon>Mucorineae</taxon>
        <taxon>Rhizopodaceae</taxon>
        <taxon>Rhizopus</taxon>
    </lineage>
</organism>
<gene>
    <name evidence="1" type="ORF">BCV72DRAFT_329154</name>
</gene>
<dbReference type="OrthoDB" id="2289295at2759"/>
<evidence type="ECO:0000313" key="1">
    <source>
        <dbReference type="EMBL" id="ORE06309.1"/>
    </source>
</evidence>
<name>A0A1X0R2R2_RHIZD</name>
<protein>
    <submittedName>
        <fullName evidence="1">Uncharacterized protein</fullName>
    </submittedName>
</protein>
<reference evidence="1" key="1">
    <citation type="journal article" date="2016" name="Proc. Natl. Acad. Sci. U.S.A.">
        <title>Lipid metabolic changes in an early divergent fungus govern the establishment of a mutualistic symbiosis with endobacteria.</title>
        <authorList>
            <person name="Lastovetsky O.A."/>
            <person name="Gaspar M.L."/>
            <person name="Mondo S.J."/>
            <person name="LaButti K.M."/>
            <person name="Sandor L."/>
            <person name="Grigoriev I.V."/>
            <person name="Henry S.A."/>
            <person name="Pawlowska T.E."/>
        </authorList>
    </citation>
    <scope>NUCLEOTIDE SEQUENCE [LARGE SCALE GENOMIC DNA]</scope>
    <source>
        <strain evidence="1">ATCC 52814</strain>
    </source>
</reference>
<sequence>MQVLIISSSKILGIYKDVFNNDIFESISDYTYAKNNSAKLVRFSAELLKEVISKPELKIKTWHVMPRPSNNMLFVPLSGAHAMHGVLERCFNAGLKISQQVYTEEYSFEERRLCALLTVAVTQYIPALMGPTSFEDHYGDVVWKNHLWETLFNLDHIQKKRSSASQGSQPCARLNYGWKTDGHIVIILFIKKAIEQIPQDDSEMNFMKRKVNLTIWRKGLYPLKKEPTGIMLNDRIIGQNPGLRDIFAATDCSASEIVDKDTVKEKTTKFSNAEYKMRSGFECEIPTVGSVNSNELLKYLRVIGRNREKIFDFMKGYRHRETKAYLVQNRKATDNHMCDLVLGQTAAGAPYTLAHRTSSKKRRKAKNTFKKASGIVAKETKRTVIAYGDASLTGTKAGYTLIPVKKVQRALAQRALVIPVDEFRTSVNCSKCHRRLENKYERQKLVCNHKKKKVRLRGEKKMLLYDVWTMTRGLFVVHRSAHKENPAVSYPPVMYQLKHCHLCPAVNDRDIVWQRDVNAALNIRSILMSYIESNYSILSRHPSLKREPTSGGYQATSQPL</sequence>
<dbReference type="Proteomes" id="UP000242414">
    <property type="component" value="Unassembled WGS sequence"/>
</dbReference>